<gene>
    <name evidence="1" type="ORF">DFH08DRAFT_954101</name>
</gene>
<keyword evidence="2" id="KW-1185">Reference proteome</keyword>
<proteinExistence type="predicted"/>
<dbReference type="Proteomes" id="UP001218218">
    <property type="component" value="Unassembled WGS sequence"/>
</dbReference>
<reference evidence="1" key="1">
    <citation type="submission" date="2023-03" db="EMBL/GenBank/DDBJ databases">
        <title>Massive genome expansion in bonnet fungi (Mycena s.s.) driven by repeated elements and novel gene families across ecological guilds.</title>
        <authorList>
            <consortium name="Lawrence Berkeley National Laboratory"/>
            <person name="Harder C.B."/>
            <person name="Miyauchi S."/>
            <person name="Viragh M."/>
            <person name="Kuo A."/>
            <person name="Thoen E."/>
            <person name="Andreopoulos B."/>
            <person name="Lu D."/>
            <person name="Skrede I."/>
            <person name="Drula E."/>
            <person name="Henrissat B."/>
            <person name="Morin E."/>
            <person name="Kohler A."/>
            <person name="Barry K."/>
            <person name="LaButti K."/>
            <person name="Morin E."/>
            <person name="Salamov A."/>
            <person name="Lipzen A."/>
            <person name="Mereny Z."/>
            <person name="Hegedus B."/>
            <person name="Baldrian P."/>
            <person name="Stursova M."/>
            <person name="Weitz H."/>
            <person name="Taylor A."/>
            <person name="Grigoriev I.V."/>
            <person name="Nagy L.G."/>
            <person name="Martin F."/>
            <person name="Kauserud H."/>
        </authorList>
    </citation>
    <scope>NUCLEOTIDE SEQUENCE</scope>
    <source>
        <strain evidence="1">CBHHK002</strain>
    </source>
</reference>
<comment type="caution">
    <text evidence="1">The sequence shown here is derived from an EMBL/GenBank/DDBJ whole genome shotgun (WGS) entry which is preliminary data.</text>
</comment>
<sequence length="88" mass="9700">MPPQDPPFPSRSLILSQHAQFTPVSYIVFPWTSVSYQVPIASAPIKRYPILVAQPPAIAPTQNTLSIVIKALRKLFALVTGLRARATF</sequence>
<organism evidence="1 2">
    <name type="scientific">Mycena albidolilacea</name>
    <dbReference type="NCBI Taxonomy" id="1033008"/>
    <lineage>
        <taxon>Eukaryota</taxon>
        <taxon>Fungi</taxon>
        <taxon>Dikarya</taxon>
        <taxon>Basidiomycota</taxon>
        <taxon>Agaricomycotina</taxon>
        <taxon>Agaricomycetes</taxon>
        <taxon>Agaricomycetidae</taxon>
        <taxon>Agaricales</taxon>
        <taxon>Marasmiineae</taxon>
        <taxon>Mycenaceae</taxon>
        <taxon>Mycena</taxon>
    </lineage>
</organism>
<dbReference type="EMBL" id="JARIHO010000008">
    <property type="protein sequence ID" value="KAJ7356771.1"/>
    <property type="molecule type" value="Genomic_DNA"/>
</dbReference>
<protein>
    <submittedName>
        <fullName evidence="1">Uncharacterized protein</fullName>
    </submittedName>
</protein>
<name>A0AAD7AER2_9AGAR</name>
<accession>A0AAD7AER2</accession>
<dbReference type="AlphaFoldDB" id="A0AAD7AER2"/>
<evidence type="ECO:0000313" key="2">
    <source>
        <dbReference type="Proteomes" id="UP001218218"/>
    </source>
</evidence>
<evidence type="ECO:0000313" key="1">
    <source>
        <dbReference type="EMBL" id="KAJ7356771.1"/>
    </source>
</evidence>